<evidence type="ECO:0000313" key="2">
    <source>
        <dbReference type="Proteomes" id="UP001152799"/>
    </source>
</evidence>
<dbReference type="Proteomes" id="UP001152799">
    <property type="component" value="Chromosome 6"/>
</dbReference>
<organism evidence="1 2">
    <name type="scientific">Ceutorhynchus assimilis</name>
    <name type="common">cabbage seed weevil</name>
    <dbReference type="NCBI Taxonomy" id="467358"/>
    <lineage>
        <taxon>Eukaryota</taxon>
        <taxon>Metazoa</taxon>
        <taxon>Ecdysozoa</taxon>
        <taxon>Arthropoda</taxon>
        <taxon>Hexapoda</taxon>
        <taxon>Insecta</taxon>
        <taxon>Pterygota</taxon>
        <taxon>Neoptera</taxon>
        <taxon>Endopterygota</taxon>
        <taxon>Coleoptera</taxon>
        <taxon>Polyphaga</taxon>
        <taxon>Cucujiformia</taxon>
        <taxon>Curculionidae</taxon>
        <taxon>Ceutorhynchinae</taxon>
        <taxon>Ceutorhynchus</taxon>
    </lineage>
</organism>
<reference evidence="1" key="1">
    <citation type="submission" date="2022-01" db="EMBL/GenBank/DDBJ databases">
        <authorList>
            <person name="King R."/>
        </authorList>
    </citation>
    <scope>NUCLEOTIDE SEQUENCE</scope>
</reference>
<dbReference type="EMBL" id="OU892282">
    <property type="protein sequence ID" value="CAG9770109.1"/>
    <property type="molecule type" value="Genomic_DNA"/>
</dbReference>
<name>A0A9N9MU80_9CUCU</name>
<gene>
    <name evidence="1" type="ORF">CEUTPL_LOCUS10568</name>
</gene>
<proteinExistence type="predicted"/>
<sequence>MLRSIYSLIHRIFDTSEKKYNNTKSRAVIFCYTNSIDDSVKMNMELNGKQRKIARKPLQHHKPLQIQPNTEKTFKIETNSGNVICKHQKDINIIPMAGKDKETSLRRLSFTNNEADELKNVAKERPKSEGHGDINADVQPNAKQLIEKYPEKRLELVPPGKDQFTYLMEQITKMKTGLERLQEIAVQFNCSQRFNEDINYLIKNIRPHLENQARKKKE</sequence>
<dbReference type="AlphaFoldDB" id="A0A9N9MU80"/>
<keyword evidence="2" id="KW-1185">Reference proteome</keyword>
<evidence type="ECO:0000313" key="1">
    <source>
        <dbReference type="EMBL" id="CAG9770109.1"/>
    </source>
</evidence>
<protein>
    <submittedName>
        <fullName evidence="1">Uncharacterized protein</fullName>
    </submittedName>
</protein>
<accession>A0A9N9MU80</accession>
<dbReference type="OrthoDB" id="6746837at2759"/>